<dbReference type="SUPFAM" id="SSF52255">
    <property type="entry name" value="N5-CAIR mutase (phosphoribosylaminoimidazole carboxylase, PurE)"/>
    <property type="match status" value="1"/>
</dbReference>
<dbReference type="Pfam" id="PF00731">
    <property type="entry name" value="AIRC"/>
    <property type="match status" value="1"/>
</dbReference>
<dbReference type="InterPro" id="IPR000031">
    <property type="entry name" value="PurE_dom"/>
</dbReference>
<dbReference type="GO" id="GO:0034023">
    <property type="term" value="F:5-(carboxyamino)imidazole ribonucleotide mutase activity"/>
    <property type="evidence" value="ECO:0007669"/>
    <property type="project" value="UniProtKB-UniRule"/>
</dbReference>
<accession>A0A5E4LNV8</accession>
<feature type="domain" description="PurE" evidence="6">
    <location>
        <begin position="2"/>
        <end position="145"/>
    </location>
</feature>
<comment type="pathway">
    <text evidence="3 4">Purine metabolism; IMP biosynthesis via de novo pathway; 5-amino-1-(5-phospho-D-ribosyl)imidazole-4-carboxylate from 5-amino-1-(5-phospho-D-ribosyl)imidazole (N5-CAIR route): step 2/2.</text>
</comment>
<comment type="catalytic activity">
    <reaction evidence="3 4">
        <text>5-carboxyamino-1-(5-phospho-D-ribosyl)imidazole + H(+) = 5-amino-1-(5-phospho-D-ribosyl)imidazole-4-carboxylate</text>
        <dbReference type="Rhea" id="RHEA:13193"/>
        <dbReference type="ChEBI" id="CHEBI:15378"/>
        <dbReference type="ChEBI" id="CHEBI:58730"/>
        <dbReference type="ChEBI" id="CHEBI:77657"/>
        <dbReference type="EC" id="5.4.99.18"/>
    </reaction>
</comment>
<dbReference type="PANTHER" id="PTHR23046:SF2">
    <property type="entry name" value="PHOSPHORIBOSYLAMINOIMIDAZOLE CARBOXYLASE"/>
    <property type="match status" value="1"/>
</dbReference>
<organism evidence="7 8">
    <name type="scientific">Candidatus Bilamarchaeum dharawalense</name>
    <dbReference type="NCBI Taxonomy" id="2885759"/>
    <lineage>
        <taxon>Archaea</taxon>
        <taxon>Candidatus Micrarchaeota</taxon>
        <taxon>Candidatus Micrarchaeia</taxon>
        <taxon>Candidatus Anstonellales</taxon>
        <taxon>Candidatus Bilamarchaeaceae</taxon>
        <taxon>Candidatus Bilamarchaeum</taxon>
    </lineage>
</organism>
<evidence type="ECO:0000256" key="2">
    <source>
        <dbReference type="ARBA" id="ARBA00023235"/>
    </source>
</evidence>
<feature type="binding site" evidence="3 5">
    <location>
        <position position="10"/>
    </location>
    <ligand>
        <name>substrate</name>
    </ligand>
</feature>
<dbReference type="PANTHER" id="PTHR23046">
    <property type="entry name" value="PHOSPHORIBOSYLAMINOIMIDAZOLE CARBOXYLASE CATALYTIC SUBUNIT"/>
    <property type="match status" value="1"/>
</dbReference>
<dbReference type="InterPro" id="IPR033747">
    <property type="entry name" value="PurE_ClassI"/>
</dbReference>
<dbReference type="HAMAP" id="MF_01929">
    <property type="entry name" value="PurE_classI"/>
    <property type="match status" value="1"/>
</dbReference>
<comment type="caution">
    <text evidence="7">The sequence shown here is derived from an EMBL/GenBank/DDBJ whole genome shotgun (WGS) entry which is preliminary data.</text>
</comment>
<feature type="binding site" evidence="3 5">
    <location>
        <position position="40"/>
    </location>
    <ligand>
        <name>substrate</name>
    </ligand>
</feature>
<sequence length="145" mass="15213">MEKVLILSGSKSDEEIAKQAMDVLNAFGVPCRYEVASAHRNPEKVERLVAESTAKVFIAIAGLSAALPGVVASRTTKPVIGVPVNSALNGMDALFSIAQMPPNVPVACVGIGMGKNAALLAIQILALSDQDLLAKLSDFKEKLKQ</sequence>
<comment type="function">
    <text evidence="3 4">Catalyzes the conversion of N5-carboxyaminoimidazole ribonucleotide (N5-CAIR) to 4-carboxy-5-aminoimidazole ribonucleotide (CAIR).</text>
</comment>
<gene>
    <name evidence="3 7" type="primary">purE</name>
    <name evidence="7" type="ORF">LFW2832_00099</name>
</gene>
<dbReference type="EMBL" id="CABMJJ010000001">
    <property type="protein sequence ID" value="VVC02597.1"/>
    <property type="molecule type" value="Genomic_DNA"/>
</dbReference>
<name>A0A5E4LNV8_9ARCH</name>
<evidence type="ECO:0000256" key="4">
    <source>
        <dbReference type="PIRNR" id="PIRNR001338"/>
    </source>
</evidence>
<dbReference type="AlphaFoldDB" id="A0A5E4LNV8"/>
<comment type="similarity">
    <text evidence="3">Belongs to the AIR carboxylase family. Class I subfamily.</text>
</comment>
<dbReference type="Proteomes" id="UP000789941">
    <property type="component" value="Unassembled WGS sequence"/>
</dbReference>
<evidence type="ECO:0000256" key="3">
    <source>
        <dbReference type="HAMAP-Rule" id="MF_01929"/>
    </source>
</evidence>
<keyword evidence="2 3" id="KW-0413">Isomerase</keyword>
<evidence type="ECO:0000313" key="8">
    <source>
        <dbReference type="Proteomes" id="UP000789941"/>
    </source>
</evidence>
<dbReference type="PIRSF" id="PIRSF001338">
    <property type="entry name" value="AIR_carboxylase"/>
    <property type="match status" value="1"/>
</dbReference>
<reference evidence="7 8" key="1">
    <citation type="submission" date="2019-08" db="EMBL/GenBank/DDBJ databases">
        <authorList>
            <person name="Vazquez-Campos X."/>
        </authorList>
    </citation>
    <scope>NUCLEOTIDE SEQUENCE [LARGE SCALE GENOMIC DNA]</scope>
    <source>
        <strain evidence="7">LFW-283_2</strain>
    </source>
</reference>
<dbReference type="InterPro" id="IPR024694">
    <property type="entry name" value="PurE_prokaryotes"/>
</dbReference>
<dbReference type="EC" id="5.4.99.18" evidence="3 4"/>
<keyword evidence="1 3" id="KW-0658">Purine biosynthesis</keyword>
<evidence type="ECO:0000313" key="7">
    <source>
        <dbReference type="EMBL" id="VVC02597.1"/>
    </source>
</evidence>
<dbReference type="UniPathway" id="UPA00074">
    <property type="reaction ID" value="UER00943"/>
</dbReference>
<dbReference type="NCBIfam" id="TIGR01162">
    <property type="entry name" value="purE"/>
    <property type="match status" value="1"/>
</dbReference>
<evidence type="ECO:0000259" key="6">
    <source>
        <dbReference type="SMART" id="SM01001"/>
    </source>
</evidence>
<proteinExistence type="inferred from homology"/>
<dbReference type="Gene3D" id="3.40.50.1970">
    <property type="match status" value="1"/>
</dbReference>
<feature type="binding site" evidence="3 5">
    <location>
        <position position="13"/>
    </location>
    <ligand>
        <name>substrate</name>
    </ligand>
</feature>
<evidence type="ECO:0000256" key="5">
    <source>
        <dbReference type="PIRSR" id="PIRSR001338-1"/>
    </source>
</evidence>
<evidence type="ECO:0000256" key="1">
    <source>
        <dbReference type="ARBA" id="ARBA00022755"/>
    </source>
</evidence>
<dbReference type="SMART" id="SM01001">
    <property type="entry name" value="AIRC"/>
    <property type="match status" value="1"/>
</dbReference>
<dbReference type="GO" id="GO:0006189">
    <property type="term" value="P:'de novo' IMP biosynthetic process"/>
    <property type="evidence" value="ECO:0007669"/>
    <property type="project" value="UniProtKB-UniRule"/>
</dbReference>
<protein>
    <recommendedName>
        <fullName evidence="3 4">N5-carboxyaminoimidazole ribonucleotide mutase</fullName>
        <shortName evidence="3 4">N5-CAIR mutase</shortName>
        <ecNumber evidence="3 4">5.4.99.18</ecNumber>
    </recommendedName>
    <alternativeName>
        <fullName evidence="3">5-(carboxyamino)imidazole ribonucleotide mutase</fullName>
    </alternativeName>
</protein>